<dbReference type="EMBL" id="BPPX01000056">
    <property type="protein sequence ID" value="GJC90576.1"/>
    <property type="molecule type" value="Genomic_DNA"/>
</dbReference>
<proteinExistence type="inferred from homology"/>
<evidence type="ECO:0000313" key="7">
    <source>
        <dbReference type="Proteomes" id="UP001055172"/>
    </source>
</evidence>
<evidence type="ECO:0000259" key="4">
    <source>
        <dbReference type="PROSITE" id="PS51462"/>
    </source>
</evidence>
<protein>
    <submittedName>
        <fullName evidence="6">RNA pyrophosphohydrolase</fullName>
    </submittedName>
</protein>
<dbReference type="PRINTS" id="PR00502">
    <property type="entry name" value="NUDIXFAMILY"/>
</dbReference>
<dbReference type="CDD" id="cd02883">
    <property type="entry name" value="NUDIX_Hydrolase"/>
    <property type="match status" value="1"/>
</dbReference>
<comment type="similarity">
    <text evidence="3">Belongs to the Nudix hydrolase family.</text>
</comment>
<evidence type="ECO:0000313" key="6">
    <source>
        <dbReference type="EMBL" id="GJC90576.1"/>
    </source>
</evidence>
<dbReference type="PANTHER" id="PTHR43046">
    <property type="entry name" value="GDP-MANNOSE MANNOSYL HYDROLASE"/>
    <property type="match status" value="1"/>
</dbReference>
<dbReference type="Proteomes" id="UP001055172">
    <property type="component" value="Unassembled WGS sequence"/>
</dbReference>
<dbReference type="SUPFAM" id="SSF55811">
    <property type="entry name" value="Nudix"/>
    <property type="match status" value="1"/>
</dbReference>
<dbReference type="InterPro" id="IPR015797">
    <property type="entry name" value="NUDIX_hydrolase-like_dom_sf"/>
</dbReference>
<comment type="cofactor">
    <cofactor evidence="1">
        <name>Mg(2+)</name>
        <dbReference type="ChEBI" id="CHEBI:18420"/>
    </cofactor>
</comment>
<dbReference type="InterPro" id="IPR020084">
    <property type="entry name" value="NUDIX_hydrolase_CS"/>
</dbReference>
<keyword evidence="2 3" id="KW-0378">Hydrolase</keyword>
<sequence>MPPREYSEEAKMGTMGILVKEGKVLLIYRRLKTKEIRINGPPDTWSFPGGGVEENETPEDAIRREMKEEVGLEVEIQTIGGESVWGETDDYLDIKWRCFFFVLRQVDPKEEAKIMEPHKHVGYMWITWDELWVKIEADMADGTKEDTSGKVIMRFFLSMQNMVKKYPNRSDAACLEKRL</sequence>
<dbReference type="EMBL" id="BPPX01000056">
    <property type="protein sequence ID" value="GJC90575.1"/>
    <property type="molecule type" value="Genomic_DNA"/>
</dbReference>
<dbReference type="PROSITE" id="PS51462">
    <property type="entry name" value="NUDIX"/>
    <property type="match status" value="1"/>
</dbReference>
<keyword evidence="7" id="KW-1185">Reference proteome</keyword>
<evidence type="ECO:0000256" key="2">
    <source>
        <dbReference type="ARBA" id="ARBA00022801"/>
    </source>
</evidence>
<feature type="domain" description="Nudix hydrolase" evidence="4">
    <location>
        <begin position="10"/>
        <end position="152"/>
    </location>
</feature>
<dbReference type="GO" id="GO:0016787">
    <property type="term" value="F:hydrolase activity"/>
    <property type="evidence" value="ECO:0007669"/>
    <property type="project" value="UniProtKB-KW"/>
</dbReference>
<dbReference type="AlphaFoldDB" id="A0AA37H258"/>
<evidence type="ECO:0000256" key="3">
    <source>
        <dbReference type="RuleBase" id="RU003476"/>
    </source>
</evidence>
<dbReference type="PROSITE" id="PS00893">
    <property type="entry name" value="NUDIX_BOX"/>
    <property type="match status" value="1"/>
</dbReference>
<dbReference type="InterPro" id="IPR000086">
    <property type="entry name" value="NUDIX_hydrolase_dom"/>
</dbReference>
<accession>A0AA37H258</accession>
<organism evidence="6 7">
    <name type="scientific">Colletotrichum liriopes</name>
    <dbReference type="NCBI Taxonomy" id="708192"/>
    <lineage>
        <taxon>Eukaryota</taxon>
        <taxon>Fungi</taxon>
        <taxon>Dikarya</taxon>
        <taxon>Ascomycota</taxon>
        <taxon>Pezizomycotina</taxon>
        <taxon>Sordariomycetes</taxon>
        <taxon>Hypocreomycetidae</taxon>
        <taxon>Glomerellales</taxon>
        <taxon>Glomerellaceae</taxon>
        <taxon>Colletotrichum</taxon>
        <taxon>Colletotrichum spaethianum species complex</taxon>
    </lineage>
</organism>
<dbReference type="Pfam" id="PF00293">
    <property type="entry name" value="NUDIX"/>
    <property type="match status" value="1"/>
</dbReference>
<name>A0AA37H258_9PEZI</name>
<comment type="caution">
    <text evidence="6">The sequence shown here is derived from an EMBL/GenBank/DDBJ whole genome shotgun (WGS) entry which is preliminary data.</text>
</comment>
<evidence type="ECO:0000313" key="5">
    <source>
        <dbReference type="EMBL" id="GJC90575.1"/>
    </source>
</evidence>
<dbReference type="PANTHER" id="PTHR43046:SF14">
    <property type="entry name" value="MUTT_NUDIX FAMILY PROTEIN"/>
    <property type="match status" value="1"/>
</dbReference>
<reference evidence="6 7" key="1">
    <citation type="submission" date="2021-07" db="EMBL/GenBank/DDBJ databases">
        <title>Genome data of Colletotrichum spaethianum.</title>
        <authorList>
            <person name="Utami Y.D."/>
            <person name="Hiruma K."/>
        </authorList>
    </citation>
    <scope>NUCLEOTIDE SEQUENCE [LARGE SCALE GENOMIC DNA]</scope>
    <source>
        <strain evidence="6 7">MAFF 242679</strain>
    </source>
</reference>
<dbReference type="Gene3D" id="3.90.79.10">
    <property type="entry name" value="Nucleoside Triphosphate Pyrophosphohydrolase"/>
    <property type="match status" value="1"/>
</dbReference>
<evidence type="ECO:0000256" key="1">
    <source>
        <dbReference type="ARBA" id="ARBA00001946"/>
    </source>
</evidence>
<dbReference type="InterPro" id="IPR020476">
    <property type="entry name" value="Nudix_hydrolase"/>
</dbReference>
<gene>
    <name evidence="5" type="ORF">ColLi_13413</name>
    <name evidence="6" type="ORF">ColLi_13414</name>
</gene>